<evidence type="ECO:0000313" key="5">
    <source>
        <dbReference type="Proteomes" id="UP000660680"/>
    </source>
</evidence>
<dbReference type="InterPro" id="IPR012347">
    <property type="entry name" value="Ferritin-like"/>
</dbReference>
<evidence type="ECO:0000259" key="3">
    <source>
        <dbReference type="Pfam" id="PF03713"/>
    </source>
</evidence>
<dbReference type="Gene3D" id="1.20.1260.10">
    <property type="match status" value="1"/>
</dbReference>
<feature type="chain" id="PRO_5037664267" evidence="2">
    <location>
        <begin position="20"/>
        <end position="205"/>
    </location>
</feature>
<dbReference type="AlphaFoldDB" id="A0A918LHU7"/>
<keyword evidence="2" id="KW-0732">Signal</keyword>
<dbReference type="PANTHER" id="PTHR36933">
    <property type="entry name" value="SLL0788 PROTEIN"/>
    <property type="match status" value="1"/>
</dbReference>
<feature type="region of interest" description="Disordered" evidence="1">
    <location>
        <begin position="21"/>
        <end position="40"/>
    </location>
</feature>
<dbReference type="InterPro" id="IPR005183">
    <property type="entry name" value="DUF305_CopM-like"/>
</dbReference>
<dbReference type="PANTHER" id="PTHR36933:SF1">
    <property type="entry name" value="SLL0788 PROTEIN"/>
    <property type="match status" value="1"/>
</dbReference>
<proteinExistence type="predicted"/>
<sequence>MRAWLTVVAIALFGVSACSEEPPAPDHTIVQPGLPGEPNRTLSAEEAESALPDTEPNDEDVSYVRNMIIHHQQAVEMSALAPERAADERVRGLASRIHDVQGPEIGMMNRWLTGHDLPAVNPTEAHAHADMPGMATAEELAALTAARGPEFDRLFLELMIRHHEGAIEMARAVQVSGVDVRVQEMADDVIAEQADEIRRMREMQG</sequence>
<dbReference type="PROSITE" id="PS51257">
    <property type="entry name" value="PROKAR_LIPOPROTEIN"/>
    <property type="match status" value="1"/>
</dbReference>
<comment type="caution">
    <text evidence="4">The sequence shown here is derived from an EMBL/GenBank/DDBJ whole genome shotgun (WGS) entry which is preliminary data.</text>
</comment>
<name>A0A918LHU7_9PSEU</name>
<keyword evidence="5" id="KW-1185">Reference proteome</keyword>
<evidence type="ECO:0000313" key="4">
    <source>
        <dbReference type="EMBL" id="GGS48791.1"/>
    </source>
</evidence>
<feature type="signal peptide" evidence="2">
    <location>
        <begin position="1"/>
        <end position="19"/>
    </location>
</feature>
<dbReference type="Proteomes" id="UP000660680">
    <property type="component" value="Unassembled WGS sequence"/>
</dbReference>
<evidence type="ECO:0000256" key="1">
    <source>
        <dbReference type="SAM" id="MobiDB-lite"/>
    </source>
</evidence>
<dbReference type="EMBL" id="BMRB01000005">
    <property type="protein sequence ID" value="GGS48791.1"/>
    <property type="molecule type" value="Genomic_DNA"/>
</dbReference>
<evidence type="ECO:0000256" key="2">
    <source>
        <dbReference type="SAM" id="SignalP"/>
    </source>
</evidence>
<dbReference type="Pfam" id="PF03713">
    <property type="entry name" value="DUF305"/>
    <property type="match status" value="1"/>
</dbReference>
<feature type="domain" description="DUF305" evidence="3">
    <location>
        <begin position="60"/>
        <end position="203"/>
    </location>
</feature>
<dbReference type="RefSeq" id="WP_189213019.1">
    <property type="nucleotide sequence ID" value="NZ_BMRB01000005.1"/>
</dbReference>
<reference evidence="4" key="2">
    <citation type="submission" date="2020-09" db="EMBL/GenBank/DDBJ databases">
        <authorList>
            <person name="Sun Q."/>
            <person name="Ohkuma M."/>
        </authorList>
    </citation>
    <scope>NUCLEOTIDE SEQUENCE</scope>
    <source>
        <strain evidence="4">JCM 3276</strain>
    </source>
</reference>
<protein>
    <submittedName>
        <fullName evidence="4">Lipoprotein</fullName>
    </submittedName>
</protein>
<reference evidence="4" key="1">
    <citation type="journal article" date="2014" name="Int. J. Syst. Evol. Microbiol.">
        <title>Complete genome sequence of Corynebacterium casei LMG S-19264T (=DSM 44701T), isolated from a smear-ripened cheese.</title>
        <authorList>
            <consortium name="US DOE Joint Genome Institute (JGI-PGF)"/>
            <person name="Walter F."/>
            <person name="Albersmeier A."/>
            <person name="Kalinowski J."/>
            <person name="Ruckert C."/>
        </authorList>
    </citation>
    <scope>NUCLEOTIDE SEQUENCE</scope>
    <source>
        <strain evidence="4">JCM 3276</strain>
    </source>
</reference>
<gene>
    <name evidence="4" type="ORF">GCM10010171_49880</name>
</gene>
<keyword evidence="4" id="KW-0449">Lipoprotein</keyword>
<accession>A0A918LHU7</accession>
<organism evidence="4 5">
    <name type="scientific">Actinokineospora fastidiosa</name>
    <dbReference type="NCBI Taxonomy" id="1816"/>
    <lineage>
        <taxon>Bacteria</taxon>
        <taxon>Bacillati</taxon>
        <taxon>Actinomycetota</taxon>
        <taxon>Actinomycetes</taxon>
        <taxon>Pseudonocardiales</taxon>
        <taxon>Pseudonocardiaceae</taxon>
        <taxon>Actinokineospora</taxon>
    </lineage>
</organism>